<dbReference type="AlphaFoldDB" id="A0A840IBI8"/>
<keyword evidence="1" id="KW-0328">Glycosyltransferase</keyword>
<dbReference type="GO" id="GO:0005829">
    <property type="term" value="C:cytosol"/>
    <property type="evidence" value="ECO:0007669"/>
    <property type="project" value="TreeGrafter"/>
</dbReference>
<feature type="region of interest" description="Disordered" evidence="3">
    <location>
        <begin position="391"/>
        <end position="437"/>
    </location>
</feature>
<feature type="compositionally biased region" description="Low complexity" evidence="3">
    <location>
        <begin position="13"/>
        <end position="24"/>
    </location>
</feature>
<dbReference type="Pfam" id="PF01075">
    <property type="entry name" value="Glyco_transf_9"/>
    <property type="match status" value="1"/>
</dbReference>
<dbReference type="RefSeq" id="WP_183341372.1">
    <property type="nucleotide sequence ID" value="NZ_JACHNU010000002.1"/>
</dbReference>
<evidence type="ECO:0000256" key="2">
    <source>
        <dbReference type="ARBA" id="ARBA00022679"/>
    </source>
</evidence>
<dbReference type="Gene3D" id="3.40.50.2000">
    <property type="entry name" value="Glycogen Phosphorylase B"/>
    <property type="match status" value="2"/>
</dbReference>
<organism evidence="4 5">
    <name type="scientific">Conexibacter arvalis</name>
    <dbReference type="NCBI Taxonomy" id="912552"/>
    <lineage>
        <taxon>Bacteria</taxon>
        <taxon>Bacillati</taxon>
        <taxon>Actinomycetota</taxon>
        <taxon>Thermoleophilia</taxon>
        <taxon>Solirubrobacterales</taxon>
        <taxon>Conexibacteraceae</taxon>
        <taxon>Conexibacter</taxon>
    </lineage>
</organism>
<dbReference type="GO" id="GO:0009244">
    <property type="term" value="P:lipopolysaccharide core region biosynthetic process"/>
    <property type="evidence" value="ECO:0007669"/>
    <property type="project" value="TreeGrafter"/>
</dbReference>
<evidence type="ECO:0000313" key="5">
    <source>
        <dbReference type="Proteomes" id="UP000585272"/>
    </source>
</evidence>
<name>A0A840IBI8_9ACTN</name>
<dbReference type="CDD" id="cd03789">
    <property type="entry name" value="GT9_LPS_heptosyltransferase"/>
    <property type="match status" value="1"/>
</dbReference>
<evidence type="ECO:0000313" key="4">
    <source>
        <dbReference type="EMBL" id="MBB4662287.1"/>
    </source>
</evidence>
<dbReference type="PANTHER" id="PTHR30160:SF1">
    <property type="entry name" value="LIPOPOLYSACCHARIDE 1,2-N-ACETYLGLUCOSAMINETRANSFERASE-RELATED"/>
    <property type="match status" value="1"/>
</dbReference>
<gene>
    <name evidence="4" type="ORF">BDZ31_001873</name>
</gene>
<dbReference type="InterPro" id="IPR002201">
    <property type="entry name" value="Glyco_trans_9"/>
</dbReference>
<dbReference type="GO" id="GO:0008713">
    <property type="term" value="F:ADP-heptose-lipopolysaccharide heptosyltransferase activity"/>
    <property type="evidence" value="ECO:0007669"/>
    <property type="project" value="TreeGrafter"/>
</dbReference>
<feature type="compositionally biased region" description="Basic and acidic residues" evidence="3">
    <location>
        <begin position="1"/>
        <end position="11"/>
    </location>
</feature>
<protein>
    <submittedName>
        <fullName evidence="4">ADP-heptose:LPS heptosyltransferase</fullName>
    </submittedName>
</protein>
<dbReference type="PANTHER" id="PTHR30160">
    <property type="entry name" value="TETRAACYLDISACCHARIDE 4'-KINASE-RELATED"/>
    <property type="match status" value="1"/>
</dbReference>
<accession>A0A840IBI8</accession>
<feature type="compositionally biased region" description="Pro residues" evidence="3">
    <location>
        <begin position="397"/>
        <end position="410"/>
    </location>
</feature>
<keyword evidence="2 4" id="KW-0808">Transferase</keyword>
<dbReference type="EMBL" id="JACHNU010000002">
    <property type="protein sequence ID" value="MBB4662287.1"/>
    <property type="molecule type" value="Genomic_DNA"/>
</dbReference>
<dbReference type="SUPFAM" id="SSF53756">
    <property type="entry name" value="UDP-Glycosyltransferase/glycogen phosphorylase"/>
    <property type="match status" value="1"/>
</dbReference>
<dbReference type="Proteomes" id="UP000585272">
    <property type="component" value="Unassembled WGS sequence"/>
</dbReference>
<evidence type="ECO:0000256" key="3">
    <source>
        <dbReference type="SAM" id="MobiDB-lite"/>
    </source>
</evidence>
<dbReference type="InterPro" id="IPR051199">
    <property type="entry name" value="LPS_LOS_Heptosyltrfase"/>
</dbReference>
<sequence>MTARPDRDRRHAAPAPAATPTATGPAPPRTVADPADTARPRPIGGRTADRPQRPHVLVARLDNDGDVLLAGPAIRAVAANAGRVTLLCGPRGQAAAELLPCVDELLLHRAEWIDPEPEPFDPAHSHRLVREVAARPVDEAVIFTSFHQSPLPLALLLRLAGVPRIAATSVDYPGSLLDVRHRISDDVHEVERALGLAAAAGHPLPPGDDGALRILRRSAGTALPPALPPQPYVVVHPGASVSARAWAPERHEQLVAALTERGRAVVVTGSPDERELTARVAAAAPVRAVDLGGATDLAGLAEVIAGAEAIVVGNTGPAHLAAAVGTPVVSLYAPTVPAVRWRPWMVPHVILHEPVPCAGCRARDCPVPGHPCIDRLPLATVLDAVDAMAAAERPHRPPLPAPEPPAPRPPSRPDRHGRPARTARRGNGSTRQRGATA</sequence>
<comment type="caution">
    <text evidence="4">The sequence shown here is derived from an EMBL/GenBank/DDBJ whole genome shotgun (WGS) entry which is preliminary data.</text>
</comment>
<feature type="compositionally biased region" description="Polar residues" evidence="3">
    <location>
        <begin position="427"/>
        <end position="437"/>
    </location>
</feature>
<feature type="region of interest" description="Disordered" evidence="3">
    <location>
        <begin position="1"/>
        <end position="54"/>
    </location>
</feature>
<reference evidence="4 5" key="1">
    <citation type="submission" date="2020-08" db="EMBL/GenBank/DDBJ databases">
        <title>Genomic Encyclopedia of Archaeal and Bacterial Type Strains, Phase II (KMG-II): from individual species to whole genera.</title>
        <authorList>
            <person name="Goeker M."/>
        </authorList>
    </citation>
    <scope>NUCLEOTIDE SEQUENCE [LARGE SCALE GENOMIC DNA]</scope>
    <source>
        <strain evidence="4 5">DSM 23288</strain>
    </source>
</reference>
<keyword evidence="5" id="KW-1185">Reference proteome</keyword>
<proteinExistence type="predicted"/>
<evidence type="ECO:0000256" key="1">
    <source>
        <dbReference type="ARBA" id="ARBA00022676"/>
    </source>
</evidence>